<dbReference type="InterPro" id="IPR036890">
    <property type="entry name" value="HATPase_C_sf"/>
</dbReference>
<evidence type="ECO:0000313" key="7">
    <source>
        <dbReference type="EMBL" id="RMI32462.1"/>
    </source>
</evidence>
<keyword evidence="4" id="KW-0175">Coiled coil</keyword>
<feature type="transmembrane region" description="Helical" evidence="5">
    <location>
        <begin position="104"/>
        <end position="119"/>
    </location>
</feature>
<dbReference type="RefSeq" id="WP_122200016.1">
    <property type="nucleotide sequence ID" value="NZ_JBHSKC010000022.1"/>
</dbReference>
<dbReference type="EMBL" id="RFFG01000195">
    <property type="protein sequence ID" value="RMI32462.1"/>
    <property type="molecule type" value="Genomic_DNA"/>
</dbReference>
<organism evidence="7 8">
    <name type="scientific">Actinomadura harenae</name>
    <dbReference type="NCBI Taxonomy" id="2483351"/>
    <lineage>
        <taxon>Bacteria</taxon>
        <taxon>Bacillati</taxon>
        <taxon>Actinomycetota</taxon>
        <taxon>Actinomycetes</taxon>
        <taxon>Streptosporangiales</taxon>
        <taxon>Thermomonosporaceae</taxon>
        <taxon>Actinomadura</taxon>
    </lineage>
</organism>
<dbReference type="GO" id="GO:0016020">
    <property type="term" value="C:membrane"/>
    <property type="evidence" value="ECO:0007669"/>
    <property type="project" value="InterPro"/>
</dbReference>
<protein>
    <submittedName>
        <fullName evidence="7">Sensor histidine kinase</fullName>
    </submittedName>
</protein>
<dbReference type="PANTHER" id="PTHR24421">
    <property type="entry name" value="NITRATE/NITRITE SENSOR PROTEIN NARX-RELATED"/>
    <property type="match status" value="1"/>
</dbReference>
<dbReference type="PANTHER" id="PTHR24421:SF63">
    <property type="entry name" value="SENSOR HISTIDINE KINASE DESK"/>
    <property type="match status" value="1"/>
</dbReference>
<keyword evidence="1" id="KW-0808">Transferase</keyword>
<dbReference type="CDD" id="cd16917">
    <property type="entry name" value="HATPase_UhpB-NarQ-NarX-like"/>
    <property type="match status" value="1"/>
</dbReference>
<dbReference type="InterPro" id="IPR050482">
    <property type="entry name" value="Sensor_HK_TwoCompSys"/>
</dbReference>
<evidence type="ECO:0000256" key="4">
    <source>
        <dbReference type="SAM" id="Coils"/>
    </source>
</evidence>
<dbReference type="GO" id="GO:0000155">
    <property type="term" value="F:phosphorelay sensor kinase activity"/>
    <property type="evidence" value="ECO:0007669"/>
    <property type="project" value="InterPro"/>
</dbReference>
<keyword evidence="8" id="KW-1185">Reference proteome</keyword>
<reference evidence="7 8" key="1">
    <citation type="submission" date="2018-10" db="EMBL/GenBank/DDBJ databases">
        <title>Isolation from soil.</title>
        <authorList>
            <person name="Hu J."/>
        </authorList>
    </citation>
    <scope>NUCLEOTIDE SEQUENCE [LARGE SCALE GENOMIC DNA]</scope>
    <source>
        <strain evidence="7 8">NEAU-Ht49</strain>
    </source>
</reference>
<feature type="transmembrane region" description="Helical" evidence="5">
    <location>
        <begin position="83"/>
        <end position="98"/>
    </location>
</feature>
<dbReference type="GO" id="GO:0046983">
    <property type="term" value="F:protein dimerization activity"/>
    <property type="evidence" value="ECO:0007669"/>
    <property type="project" value="InterPro"/>
</dbReference>
<keyword evidence="3" id="KW-0902">Two-component regulatory system</keyword>
<dbReference type="AlphaFoldDB" id="A0A3M2L423"/>
<keyword evidence="5" id="KW-0472">Membrane</keyword>
<dbReference type="OrthoDB" id="5241784at2"/>
<evidence type="ECO:0000256" key="3">
    <source>
        <dbReference type="ARBA" id="ARBA00023012"/>
    </source>
</evidence>
<evidence type="ECO:0000256" key="2">
    <source>
        <dbReference type="ARBA" id="ARBA00022777"/>
    </source>
</evidence>
<feature type="transmembrane region" description="Helical" evidence="5">
    <location>
        <begin position="28"/>
        <end position="49"/>
    </location>
</feature>
<sequence length="386" mass="40862">MDEALGARTESGSPGGDPLRWAGGWRRAMLAAGMFVYPFVCMVGVTQYSEGGAAFAGYTIALAFCVLYVMAGVAFVRHFEGRLAVLLAGMFVLFVAELPFARTLAFYLLAVIVSFVALTRPRRLPVVLGAAAALTLVVPWAVRPWHSGPGVLEAVMLVFTSLVVRGYAELARANRELLEARAEVERLASEAERNRIARDLHDLLGHSLTAITVKSNLARRLAEGGAERAVGEITEVERLSRQALGEVRAAVSGYREVTLPGELARGRELLRAAGVTADLPSAVDVVDAGNRELFGWVVREGLTNVVRHARATRCTVTLSAAEVEILDDGVGGAAVPGSGLTGLRERVAAAGGEVESGPAGARGWRLRVTVGASSRPDVPSRPDAVS</sequence>
<accession>A0A3M2L423</accession>
<keyword evidence="2 7" id="KW-0418">Kinase</keyword>
<feature type="domain" description="Signal transduction histidine kinase subgroup 3 dimerisation and phosphoacceptor" evidence="6">
    <location>
        <begin position="192"/>
        <end position="258"/>
    </location>
</feature>
<feature type="transmembrane region" description="Helical" evidence="5">
    <location>
        <begin position="126"/>
        <end position="142"/>
    </location>
</feature>
<dbReference type="Pfam" id="PF07730">
    <property type="entry name" value="HisKA_3"/>
    <property type="match status" value="1"/>
</dbReference>
<evidence type="ECO:0000313" key="8">
    <source>
        <dbReference type="Proteomes" id="UP000282674"/>
    </source>
</evidence>
<name>A0A3M2L423_9ACTN</name>
<keyword evidence="5" id="KW-0812">Transmembrane</keyword>
<comment type="caution">
    <text evidence="7">The sequence shown here is derived from an EMBL/GenBank/DDBJ whole genome shotgun (WGS) entry which is preliminary data.</text>
</comment>
<evidence type="ECO:0000259" key="6">
    <source>
        <dbReference type="Pfam" id="PF07730"/>
    </source>
</evidence>
<evidence type="ECO:0000256" key="1">
    <source>
        <dbReference type="ARBA" id="ARBA00022679"/>
    </source>
</evidence>
<keyword evidence="5" id="KW-1133">Transmembrane helix</keyword>
<feature type="coiled-coil region" evidence="4">
    <location>
        <begin position="167"/>
        <end position="194"/>
    </location>
</feature>
<evidence type="ECO:0000256" key="5">
    <source>
        <dbReference type="SAM" id="Phobius"/>
    </source>
</evidence>
<dbReference type="Proteomes" id="UP000282674">
    <property type="component" value="Unassembled WGS sequence"/>
</dbReference>
<feature type="transmembrane region" description="Helical" evidence="5">
    <location>
        <begin position="55"/>
        <end position="76"/>
    </location>
</feature>
<proteinExistence type="predicted"/>
<gene>
    <name evidence="7" type="ORF">EBO15_42020</name>
</gene>
<dbReference type="SUPFAM" id="SSF55874">
    <property type="entry name" value="ATPase domain of HSP90 chaperone/DNA topoisomerase II/histidine kinase"/>
    <property type="match status" value="1"/>
</dbReference>
<dbReference type="InterPro" id="IPR011712">
    <property type="entry name" value="Sig_transdc_His_kin_sub3_dim/P"/>
</dbReference>
<dbReference type="Gene3D" id="1.20.5.1930">
    <property type="match status" value="1"/>
</dbReference>
<dbReference type="Gene3D" id="3.30.565.10">
    <property type="entry name" value="Histidine kinase-like ATPase, C-terminal domain"/>
    <property type="match status" value="1"/>
</dbReference>